<dbReference type="EMBL" id="AP025314">
    <property type="protein sequence ID" value="BDD11177.1"/>
    <property type="molecule type" value="Genomic_DNA"/>
</dbReference>
<organism evidence="1 2">
    <name type="scientific">Fulvitalea axinellae</name>
    <dbReference type="NCBI Taxonomy" id="1182444"/>
    <lineage>
        <taxon>Bacteria</taxon>
        <taxon>Pseudomonadati</taxon>
        <taxon>Bacteroidota</taxon>
        <taxon>Cytophagia</taxon>
        <taxon>Cytophagales</taxon>
        <taxon>Persicobacteraceae</taxon>
        <taxon>Fulvitalea</taxon>
    </lineage>
</organism>
<accession>A0AAU9CVY8</accession>
<dbReference type="KEGG" id="fax:FUAX_36090"/>
<dbReference type="SUPFAM" id="SSF117070">
    <property type="entry name" value="LEA14-like"/>
    <property type="match status" value="1"/>
</dbReference>
<sequence>MNRNFFLSLFLALFLTACIKPEPPVFKKIENLSVSYDESVELTADAVLYNPNKRSVKLKEVKIDVLMGNESWGGIDKAYDLDIKAESDFKVPFVVKLSKKKVEKNLLGSIMSILGGKSTELRFVGYVKANSYGINFKVPIDVKRKVKLR</sequence>
<name>A0AAU9CVY8_9BACT</name>
<evidence type="ECO:0000313" key="1">
    <source>
        <dbReference type="EMBL" id="BDD11177.1"/>
    </source>
</evidence>
<dbReference type="Gene3D" id="2.60.40.1820">
    <property type="match status" value="1"/>
</dbReference>
<evidence type="ECO:0008006" key="3">
    <source>
        <dbReference type="Google" id="ProtNLM"/>
    </source>
</evidence>
<dbReference type="AlphaFoldDB" id="A0AAU9CVY8"/>
<proteinExistence type="predicted"/>
<dbReference type="RefSeq" id="WP_338392690.1">
    <property type="nucleotide sequence ID" value="NZ_AP025314.1"/>
</dbReference>
<keyword evidence="2" id="KW-1185">Reference proteome</keyword>
<evidence type="ECO:0000313" key="2">
    <source>
        <dbReference type="Proteomes" id="UP001348817"/>
    </source>
</evidence>
<reference evidence="1 2" key="1">
    <citation type="submission" date="2021-12" db="EMBL/GenBank/DDBJ databases">
        <title>Genome sequencing of bacteria with rrn-lacking chromosome and rrn-plasmid.</title>
        <authorList>
            <person name="Anda M."/>
            <person name="Iwasaki W."/>
        </authorList>
    </citation>
    <scope>NUCLEOTIDE SEQUENCE [LARGE SCALE GENOMIC DNA]</scope>
    <source>
        <strain evidence="1 2">DSM 100852</strain>
    </source>
</reference>
<gene>
    <name evidence="1" type="ORF">FUAX_36090</name>
</gene>
<dbReference type="PROSITE" id="PS51257">
    <property type="entry name" value="PROKAR_LIPOPROTEIN"/>
    <property type="match status" value="1"/>
</dbReference>
<protein>
    <recommendedName>
        <fullName evidence="3">Late embryogenesis abundant protein LEA-2 subgroup domain-containing protein</fullName>
    </recommendedName>
</protein>
<dbReference type="Proteomes" id="UP001348817">
    <property type="component" value="Chromosome"/>
</dbReference>